<dbReference type="EMBL" id="JABWDY010033758">
    <property type="protein sequence ID" value="KAF5183230.1"/>
    <property type="molecule type" value="Genomic_DNA"/>
</dbReference>
<dbReference type="PANTHER" id="PTHR47481:SF28">
    <property type="entry name" value="RETROTRANSPOSON COPIA-LIKE N-TERMINAL DOMAIN-CONTAINING PROTEIN"/>
    <property type="match status" value="1"/>
</dbReference>
<sequence length="388" mass="42937">MDSGVPNIYNIGNLVPIKLNRTNFLLWKSIFLPILRSYNLLDLVLRNESCPSPVLPNSSAINPDYTRWIKRDQTVLIWFNVTLSEELLPYLVGVNSAREIWLILEKRFSNISRSHVIQLKTKLQSLKKDNLSIDNYFHQIKQISDNLAAAGSPILDEDIVVYALNGLPESYSSFTTSIRVRTEPISIDELHNLLLVEELAIDLRNKAILVNSSETARAFSYFHNPSNASGSRSSHQGYNGASSFNNSGGKGYSGRGNSFGKGRGRGRSGNSGGRNLNHGGQQNYNSCQICHKPGHQAIDCWFRMNHSYVGRVPPAKLAMIAQGTIPTPSSGASSSQDTEWFIDSAANNHVTPDINNLQSHSDYKGTDTVVVGNGEGSWLREDAFPRAE</sequence>
<organism evidence="2 3">
    <name type="scientific">Thalictrum thalictroides</name>
    <name type="common">Rue-anemone</name>
    <name type="synonym">Anemone thalictroides</name>
    <dbReference type="NCBI Taxonomy" id="46969"/>
    <lineage>
        <taxon>Eukaryota</taxon>
        <taxon>Viridiplantae</taxon>
        <taxon>Streptophyta</taxon>
        <taxon>Embryophyta</taxon>
        <taxon>Tracheophyta</taxon>
        <taxon>Spermatophyta</taxon>
        <taxon>Magnoliopsida</taxon>
        <taxon>Ranunculales</taxon>
        <taxon>Ranunculaceae</taxon>
        <taxon>Thalictroideae</taxon>
        <taxon>Thalictrum</taxon>
    </lineage>
</organism>
<feature type="compositionally biased region" description="Gly residues" evidence="1">
    <location>
        <begin position="248"/>
        <end position="272"/>
    </location>
</feature>
<dbReference type="Pfam" id="PF14223">
    <property type="entry name" value="Retrotran_gag_2"/>
    <property type="match status" value="1"/>
</dbReference>
<evidence type="ECO:0000313" key="2">
    <source>
        <dbReference type="EMBL" id="KAF5183230.1"/>
    </source>
</evidence>
<feature type="compositionally biased region" description="Polar residues" evidence="1">
    <location>
        <begin position="226"/>
        <end position="247"/>
    </location>
</feature>
<reference evidence="2 3" key="1">
    <citation type="submission" date="2020-06" db="EMBL/GenBank/DDBJ databases">
        <title>Transcriptomic and genomic resources for Thalictrum thalictroides and T. hernandezii: Facilitating candidate gene discovery in an emerging model plant lineage.</title>
        <authorList>
            <person name="Arias T."/>
            <person name="Riano-Pachon D.M."/>
            <person name="Di Stilio V.S."/>
        </authorList>
    </citation>
    <scope>NUCLEOTIDE SEQUENCE [LARGE SCALE GENOMIC DNA]</scope>
    <source>
        <strain evidence="3">cv. WT478/WT964</strain>
        <tissue evidence="2">Leaves</tissue>
    </source>
</reference>
<proteinExistence type="predicted"/>
<dbReference type="OrthoDB" id="1931702at2759"/>
<protein>
    <submittedName>
        <fullName evidence="2">Retrovirus-related pol polyprotein from transposon tnt 1-94</fullName>
    </submittedName>
</protein>
<dbReference type="AlphaFoldDB" id="A0A7J6VG96"/>
<gene>
    <name evidence="2" type="ORF">FRX31_027183</name>
</gene>
<evidence type="ECO:0000313" key="3">
    <source>
        <dbReference type="Proteomes" id="UP000554482"/>
    </source>
</evidence>
<feature type="region of interest" description="Disordered" evidence="1">
    <location>
        <begin position="226"/>
        <end position="277"/>
    </location>
</feature>
<dbReference type="PANTHER" id="PTHR47481">
    <property type="match status" value="1"/>
</dbReference>
<evidence type="ECO:0000256" key="1">
    <source>
        <dbReference type="SAM" id="MobiDB-lite"/>
    </source>
</evidence>
<keyword evidence="3" id="KW-1185">Reference proteome</keyword>
<dbReference type="Proteomes" id="UP000554482">
    <property type="component" value="Unassembled WGS sequence"/>
</dbReference>
<accession>A0A7J6VG96</accession>
<comment type="caution">
    <text evidence="2">The sequence shown here is derived from an EMBL/GenBank/DDBJ whole genome shotgun (WGS) entry which is preliminary data.</text>
</comment>
<name>A0A7J6VG96_THATH</name>